<comment type="caution">
    <text evidence="11">The sequence shown here is derived from an EMBL/GenBank/DDBJ whole genome shotgun (WGS) entry which is preliminary data.</text>
</comment>
<accession>A0A3E1K4S2</accession>
<dbReference type="EMBL" id="QUZK01000052">
    <property type="protein sequence ID" value="RFF29043.1"/>
    <property type="molecule type" value="Genomic_DNA"/>
</dbReference>
<dbReference type="PANTHER" id="PTHR30413">
    <property type="entry name" value="INNER MEMBRANE TRANSPORT PERMEASE"/>
    <property type="match status" value="1"/>
</dbReference>
<keyword evidence="8 9" id="KW-0472">Membrane</keyword>
<dbReference type="PANTHER" id="PTHR30413:SF10">
    <property type="entry name" value="CAPSULE POLYSACCHARIDE EXPORT INNER-MEMBRANE PROTEIN CTRC"/>
    <property type="match status" value="1"/>
</dbReference>
<dbReference type="GO" id="GO:0005886">
    <property type="term" value="C:plasma membrane"/>
    <property type="evidence" value="ECO:0007669"/>
    <property type="project" value="UniProtKB-SubCell"/>
</dbReference>
<feature type="domain" description="ABC transmembrane type-2" evidence="10">
    <location>
        <begin position="26"/>
        <end position="250"/>
    </location>
</feature>
<dbReference type="InterPro" id="IPR047817">
    <property type="entry name" value="ABC2_TM_bact-type"/>
</dbReference>
<dbReference type="GO" id="GO:0015920">
    <property type="term" value="P:lipopolysaccharide transport"/>
    <property type="evidence" value="ECO:0007669"/>
    <property type="project" value="TreeGrafter"/>
</dbReference>
<evidence type="ECO:0000313" key="12">
    <source>
        <dbReference type="Proteomes" id="UP000260351"/>
    </source>
</evidence>
<gene>
    <name evidence="11" type="ORF">DZC52_14395</name>
</gene>
<dbReference type="AlphaFoldDB" id="A0A3E1K4S2"/>
<dbReference type="OrthoDB" id="9786910at2"/>
<dbReference type="PROSITE" id="PS51012">
    <property type="entry name" value="ABC_TM2"/>
    <property type="match status" value="1"/>
</dbReference>
<evidence type="ECO:0000256" key="9">
    <source>
        <dbReference type="RuleBase" id="RU361157"/>
    </source>
</evidence>
<evidence type="ECO:0000256" key="2">
    <source>
        <dbReference type="ARBA" id="ARBA00007783"/>
    </source>
</evidence>
<evidence type="ECO:0000256" key="8">
    <source>
        <dbReference type="ARBA" id="ARBA00023136"/>
    </source>
</evidence>
<keyword evidence="5 9" id="KW-0812">Transmembrane</keyword>
<feature type="transmembrane region" description="Helical" evidence="9">
    <location>
        <begin position="227"/>
        <end position="247"/>
    </location>
</feature>
<feature type="transmembrane region" description="Helical" evidence="9">
    <location>
        <begin position="142"/>
        <end position="167"/>
    </location>
</feature>
<organism evidence="11 12">
    <name type="scientific">Wenzhouxiangella sediminis</name>
    <dbReference type="NCBI Taxonomy" id="1792836"/>
    <lineage>
        <taxon>Bacteria</taxon>
        <taxon>Pseudomonadati</taxon>
        <taxon>Pseudomonadota</taxon>
        <taxon>Gammaproteobacteria</taxon>
        <taxon>Chromatiales</taxon>
        <taxon>Wenzhouxiangellaceae</taxon>
        <taxon>Wenzhouxiangella</taxon>
    </lineage>
</organism>
<comment type="similarity">
    <text evidence="2 9">Belongs to the ABC-2 integral membrane protein family.</text>
</comment>
<sequence length="258" mass="29043">MPEHARQLLSRLIAREVRSRFQGSASGWIWLILNPLLLLAVYSFVFGVIFKARVPPGLEMPFVAWLAVALWPWLMFSEGVLRGAQAIRDHAALISKVAMPREMLVLASVSAVFILHLTGYAAVIAVLAAIGVDLNWPGLPLLLLSLSTLFVLTVGLALALSAIQVYVRDLEQALPTVFMFWFFLTPILYAPSLLPDEYAAWLDWNPMTWWMTEIRSALLYNQILPGWPFLALLAGSLLMLWLGRIVFSRLSPYFEDFL</sequence>
<comment type="subcellular location">
    <subcellularLocation>
        <location evidence="9">Cell inner membrane</location>
        <topology evidence="9">Multi-pass membrane protein</topology>
    </subcellularLocation>
    <subcellularLocation>
        <location evidence="1">Cell membrane</location>
        <topology evidence="1">Multi-pass membrane protein</topology>
    </subcellularLocation>
</comment>
<evidence type="ECO:0000256" key="6">
    <source>
        <dbReference type="ARBA" id="ARBA00022989"/>
    </source>
</evidence>
<dbReference type="InterPro" id="IPR013525">
    <property type="entry name" value="ABC2_TM"/>
</dbReference>
<dbReference type="GO" id="GO:0140359">
    <property type="term" value="F:ABC-type transporter activity"/>
    <property type="evidence" value="ECO:0007669"/>
    <property type="project" value="InterPro"/>
</dbReference>
<dbReference type="Pfam" id="PF01061">
    <property type="entry name" value="ABC2_membrane"/>
    <property type="match status" value="1"/>
</dbReference>
<feature type="transmembrane region" description="Helical" evidence="9">
    <location>
        <begin position="62"/>
        <end position="84"/>
    </location>
</feature>
<feature type="transmembrane region" description="Helical" evidence="9">
    <location>
        <begin position="174"/>
        <end position="194"/>
    </location>
</feature>
<evidence type="ECO:0000256" key="3">
    <source>
        <dbReference type="ARBA" id="ARBA00022448"/>
    </source>
</evidence>
<evidence type="ECO:0000259" key="10">
    <source>
        <dbReference type="PROSITE" id="PS51012"/>
    </source>
</evidence>
<evidence type="ECO:0000256" key="7">
    <source>
        <dbReference type="ARBA" id="ARBA00023047"/>
    </source>
</evidence>
<name>A0A3E1K4S2_9GAMM</name>
<dbReference type="Proteomes" id="UP000260351">
    <property type="component" value="Unassembled WGS sequence"/>
</dbReference>
<feature type="transmembrane region" description="Helical" evidence="9">
    <location>
        <begin position="104"/>
        <end position="130"/>
    </location>
</feature>
<keyword evidence="7" id="KW-0762">Sugar transport</keyword>
<reference evidence="11 12" key="1">
    <citation type="submission" date="2018-08" db="EMBL/GenBank/DDBJ databases">
        <title>Wenzhouxiangella salilacus sp. nov., a novel bacterium isolated from a saline lake in Xinjiang Province, China.</title>
        <authorList>
            <person name="Han S."/>
        </authorList>
    </citation>
    <scope>NUCLEOTIDE SEQUENCE [LARGE SCALE GENOMIC DNA]</scope>
    <source>
        <strain evidence="11 12">XDB06</strain>
    </source>
</reference>
<evidence type="ECO:0000256" key="5">
    <source>
        <dbReference type="ARBA" id="ARBA00022692"/>
    </source>
</evidence>
<proteinExistence type="inferred from homology"/>
<evidence type="ECO:0000256" key="1">
    <source>
        <dbReference type="ARBA" id="ARBA00004651"/>
    </source>
</evidence>
<keyword evidence="7" id="KW-0625">Polysaccharide transport</keyword>
<keyword evidence="6 9" id="KW-1133">Transmembrane helix</keyword>
<keyword evidence="3 9" id="KW-0813">Transport</keyword>
<evidence type="ECO:0000313" key="11">
    <source>
        <dbReference type="EMBL" id="RFF29043.1"/>
    </source>
</evidence>
<dbReference type="GO" id="GO:0015774">
    <property type="term" value="P:polysaccharide transport"/>
    <property type="evidence" value="ECO:0007669"/>
    <property type="project" value="UniProtKB-KW"/>
</dbReference>
<dbReference type="RefSeq" id="WP_116651849.1">
    <property type="nucleotide sequence ID" value="NZ_QUZK01000052.1"/>
</dbReference>
<evidence type="ECO:0000256" key="4">
    <source>
        <dbReference type="ARBA" id="ARBA00022475"/>
    </source>
</evidence>
<protein>
    <recommendedName>
        <fullName evidence="9">Transport permease protein</fullName>
    </recommendedName>
</protein>
<keyword evidence="4 9" id="KW-1003">Cell membrane</keyword>
<keyword evidence="12" id="KW-1185">Reference proteome</keyword>
<feature type="transmembrane region" description="Helical" evidence="9">
    <location>
        <begin position="28"/>
        <end position="50"/>
    </location>
</feature>